<reference evidence="2 3" key="1">
    <citation type="submission" date="2023-10" db="EMBL/GenBank/DDBJ databases">
        <title>Rubellicoccus peritrichatus gen. nov., sp. nov., isolated from an algae of coral reef tank.</title>
        <authorList>
            <person name="Luo J."/>
        </authorList>
    </citation>
    <scope>NUCLEOTIDE SEQUENCE [LARGE SCALE GENOMIC DNA]</scope>
    <source>
        <strain evidence="2 3">CR14</strain>
    </source>
</reference>
<dbReference type="Pfam" id="PF07700">
    <property type="entry name" value="HNOB"/>
    <property type="match status" value="1"/>
</dbReference>
<dbReference type="RefSeq" id="WP_317834497.1">
    <property type="nucleotide sequence ID" value="NZ_CP136920.1"/>
</dbReference>
<dbReference type="Gene3D" id="3.90.1520.10">
    <property type="entry name" value="H-NOX domain"/>
    <property type="match status" value="1"/>
</dbReference>
<dbReference type="KEGG" id="puo:RZN69_02855"/>
<dbReference type="PANTHER" id="PTHR45655:SF13">
    <property type="entry name" value="SOLUBLE GUANYLATE CYCLASE GCY-32-RELATED"/>
    <property type="match status" value="1"/>
</dbReference>
<gene>
    <name evidence="2" type="ORF">RZN69_02855</name>
</gene>
<sequence length="181" mass="20802">MKGMVFTEFLEMVEERFGIDMVDDLIERADLPVSQGAYTAVGTYPHEEMVSLVTELHKATEVSVSDLLKTYGEHLFQRFVVGYPVFFENLDSSLAFLENIHDYIHVEVRKLYPDAELPEFRTTRVAENELHMHYISERHMEDFAEGLILGCFKHFEEDGSIQSDKQGDGTTIFVVKVNSVK</sequence>
<dbReference type="AlphaFoldDB" id="A0AAQ3LEA5"/>
<dbReference type="GO" id="GO:0020037">
    <property type="term" value="F:heme binding"/>
    <property type="evidence" value="ECO:0007669"/>
    <property type="project" value="InterPro"/>
</dbReference>
<evidence type="ECO:0000259" key="1">
    <source>
        <dbReference type="Pfam" id="PF07700"/>
    </source>
</evidence>
<dbReference type="InterPro" id="IPR011644">
    <property type="entry name" value="Heme_NO-bd"/>
</dbReference>
<dbReference type="InterPro" id="IPR024096">
    <property type="entry name" value="NO_sig/Golgi_transp_ligand-bd"/>
</dbReference>
<proteinExistence type="predicted"/>
<evidence type="ECO:0000313" key="3">
    <source>
        <dbReference type="Proteomes" id="UP001304300"/>
    </source>
</evidence>
<feature type="domain" description="Heme NO-binding" evidence="1">
    <location>
        <begin position="2"/>
        <end position="161"/>
    </location>
</feature>
<dbReference type="EMBL" id="CP136920">
    <property type="protein sequence ID" value="WOO42013.1"/>
    <property type="molecule type" value="Genomic_DNA"/>
</dbReference>
<name>A0AAQ3LEA5_9BACT</name>
<dbReference type="SUPFAM" id="SSF111126">
    <property type="entry name" value="Ligand-binding domain in the NO signalling and Golgi transport"/>
    <property type="match status" value="1"/>
</dbReference>
<evidence type="ECO:0000313" key="2">
    <source>
        <dbReference type="EMBL" id="WOO42013.1"/>
    </source>
</evidence>
<keyword evidence="3" id="KW-1185">Reference proteome</keyword>
<accession>A0AAQ3LEA5</accession>
<dbReference type="Proteomes" id="UP001304300">
    <property type="component" value="Chromosome"/>
</dbReference>
<dbReference type="InterPro" id="IPR038158">
    <property type="entry name" value="H-NOX_domain_sf"/>
</dbReference>
<organism evidence="2 3">
    <name type="scientific">Rubellicoccus peritrichatus</name>
    <dbReference type="NCBI Taxonomy" id="3080537"/>
    <lineage>
        <taxon>Bacteria</taxon>
        <taxon>Pseudomonadati</taxon>
        <taxon>Verrucomicrobiota</taxon>
        <taxon>Opitutia</taxon>
        <taxon>Puniceicoccales</taxon>
        <taxon>Cerasicoccaceae</taxon>
        <taxon>Rubellicoccus</taxon>
    </lineage>
</organism>
<protein>
    <submittedName>
        <fullName evidence="2">Heme NO-binding domain-containing protein</fullName>
    </submittedName>
</protein>
<dbReference type="PANTHER" id="PTHR45655">
    <property type="entry name" value="GUANYLATE CYCLASE SOLUBLE SUBUNIT BETA-2"/>
    <property type="match status" value="1"/>
</dbReference>